<feature type="transmembrane region" description="Helical" evidence="2">
    <location>
        <begin position="175"/>
        <end position="192"/>
    </location>
</feature>
<name>A0A939FWA7_9HYPH</name>
<evidence type="ECO:0000256" key="1">
    <source>
        <dbReference type="SAM" id="MobiDB-lite"/>
    </source>
</evidence>
<organism evidence="3 4">
    <name type="scientific">Jiella flava</name>
    <dbReference type="NCBI Taxonomy" id="2816857"/>
    <lineage>
        <taxon>Bacteria</taxon>
        <taxon>Pseudomonadati</taxon>
        <taxon>Pseudomonadota</taxon>
        <taxon>Alphaproteobacteria</taxon>
        <taxon>Hyphomicrobiales</taxon>
        <taxon>Aurantimonadaceae</taxon>
        <taxon>Jiella</taxon>
    </lineage>
</organism>
<keyword evidence="4" id="KW-1185">Reference proteome</keyword>
<evidence type="ECO:0000256" key="2">
    <source>
        <dbReference type="SAM" id="Phobius"/>
    </source>
</evidence>
<dbReference type="RefSeq" id="WP_207256721.1">
    <property type="nucleotide sequence ID" value="NZ_JAFMPP010000003.1"/>
</dbReference>
<evidence type="ECO:0000313" key="4">
    <source>
        <dbReference type="Proteomes" id="UP000664122"/>
    </source>
</evidence>
<dbReference type="AlphaFoldDB" id="A0A939FWA7"/>
<dbReference type="EMBL" id="JAFMPP010000003">
    <property type="protein sequence ID" value="MBO0661951.1"/>
    <property type="molecule type" value="Genomic_DNA"/>
</dbReference>
<feature type="transmembrane region" description="Helical" evidence="2">
    <location>
        <begin position="12"/>
        <end position="34"/>
    </location>
</feature>
<feature type="transmembrane region" description="Helical" evidence="2">
    <location>
        <begin position="40"/>
        <end position="61"/>
    </location>
</feature>
<dbReference type="InterPro" id="IPR029069">
    <property type="entry name" value="HotDog_dom_sf"/>
</dbReference>
<feature type="transmembrane region" description="Helical" evidence="2">
    <location>
        <begin position="301"/>
        <end position="327"/>
    </location>
</feature>
<dbReference type="Gene3D" id="3.10.129.10">
    <property type="entry name" value="Hotdog Thioesterase"/>
    <property type="match status" value="1"/>
</dbReference>
<accession>A0A939FWA7</accession>
<feature type="transmembrane region" description="Helical" evidence="2">
    <location>
        <begin position="141"/>
        <end position="163"/>
    </location>
</feature>
<reference evidence="3" key="1">
    <citation type="submission" date="2021-03" db="EMBL/GenBank/DDBJ databases">
        <title>Whole genome sequence of Jiella sp. CQZ9-1.</title>
        <authorList>
            <person name="Tuo L."/>
        </authorList>
    </citation>
    <scope>NUCLEOTIDE SEQUENCE</scope>
    <source>
        <strain evidence="3">CQZ9-1</strain>
    </source>
</reference>
<feature type="region of interest" description="Disordered" evidence="1">
    <location>
        <begin position="430"/>
        <end position="453"/>
    </location>
</feature>
<feature type="transmembrane region" description="Helical" evidence="2">
    <location>
        <begin position="81"/>
        <end position="104"/>
    </location>
</feature>
<keyword evidence="2" id="KW-1133">Transmembrane helix</keyword>
<dbReference type="CDD" id="cd00586">
    <property type="entry name" value="4HBT"/>
    <property type="match status" value="1"/>
</dbReference>
<feature type="transmembrane region" description="Helical" evidence="2">
    <location>
        <begin position="265"/>
        <end position="289"/>
    </location>
</feature>
<feature type="transmembrane region" description="Helical" evidence="2">
    <location>
        <begin position="213"/>
        <end position="232"/>
    </location>
</feature>
<dbReference type="Proteomes" id="UP000664122">
    <property type="component" value="Unassembled WGS sequence"/>
</dbReference>
<evidence type="ECO:0000313" key="3">
    <source>
        <dbReference type="EMBL" id="MBO0661951.1"/>
    </source>
</evidence>
<comment type="caution">
    <text evidence="3">The sequence shown here is derived from an EMBL/GenBank/DDBJ whole genome shotgun (WGS) entry which is preliminary data.</text>
</comment>
<protein>
    <submittedName>
        <fullName evidence="3">Acyl-CoA thioesterase</fullName>
    </submittedName>
</protein>
<proteinExistence type="predicted"/>
<gene>
    <name evidence="3" type="ORF">J1C48_05135</name>
</gene>
<feature type="transmembrane region" description="Helical" evidence="2">
    <location>
        <begin position="110"/>
        <end position="129"/>
    </location>
</feature>
<dbReference type="Pfam" id="PF13279">
    <property type="entry name" value="4HBT_2"/>
    <property type="match status" value="1"/>
</dbReference>
<feature type="transmembrane region" description="Helical" evidence="2">
    <location>
        <begin position="339"/>
        <end position="357"/>
    </location>
</feature>
<feature type="transmembrane region" description="Helical" evidence="2">
    <location>
        <begin position="369"/>
        <end position="386"/>
    </location>
</feature>
<keyword evidence="2" id="KW-0812">Transmembrane</keyword>
<keyword evidence="2" id="KW-0472">Membrane</keyword>
<sequence length="637" mass="68544">MSRFLFAKSLSWSPTIALSWMWGLGFFYSMHIVWLQGWPGFWIFALANSCGLAAFGCILGAGGRDPEALFAKVKTRFVSLFALYQVAAVAITLYSLSAYLWPLMFPGRGPMLTVALSGLVVVAGCVIGHRLSLVRLRLFHGVYLAVAIVAIALVMLFMPGAHVPKAAMTATDTQSVWAFLLPTLVGFALGPWGDLQQWQRAIEIRRSGQSPAIAYLAAGALFLVLLTANAILSKMAGANVIVAADGALGAQSSVAARLGAGSEGIAAAAFVIWAAIAAVSTIDSFYNAIRWYFRSLLTNSLHPALAFVPASAAASPIWLLVVAVAAVSAMQSLDLSQTAYMMPYATLLVGAIICLIAASMKTPVAFDPVYQYLVGLAAAMVFFIGYREGIAGLIPLSTAIALLGAFQPLTTLVARSRAMGAVDLADSPPVVGASQADRPIGAEGKPSTSLDAGDVDENAVGTVPISGLSIRAENRNLAPSSGFDGQWFVMQVTPTYDDTNSVGNVYFANYIRWVGKARELFFSACMPKFDLETTRYYVLTRSFTHDFRREIAEFEPATIRIRIASHNRKFVTLGHEIISDRHGLLGRGEQSLMFVDRDSFRPLDIPVDIIRGFLPFWPSGAPESRSDGVKRQDRQAV</sequence>
<dbReference type="SUPFAM" id="SSF54637">
    <property type="entry name" value="Thioesterase/thiol ester dehydrase-isomerase"/>
    <property type="match status" value="1"/>
</dbReference>